<name>A0A9D4ZJ86_ADICA</name>
<dbReference type="GO" id="GO:0003723">
    <property type="term" value="F:RNA binding"/>
    <property type="evidence" value="ECO:0007669"/>
    <property type="project" value="InterPro"/>
</dbReference>
<proteinExistence type="predicted"/>
<gene>
    <name evidence="4" type="ORF">GOP47_0007457</name>
</gene>
<protein>
    <recommendedName>
        <fullName evidence="1">Methenyltetrahydrofolate synthase domain-containing protein</fullName>
    </recommendedName>
</protein>
<evidence type="ECO:0000259" key="3">
    <source>
        <dbReference type="Pfam" id="PF00076"/>
    </source>
</evidence>
<dbReference type="Gene3D" id="3.30.70.330">
    <property type="match status" value="1"/>
</dbReference>
<evidence type="ECO:0000256" key="2">
    <source>
        <dbReference type="SAM" id="MobiDB-lite"/>
    </source>
</evidence>
<keyword evidence="5" id="KW-1185">Reference proteome</keyword>
<evidence type="ECO:0000313" key="5">
    <source>
        <dbReference type="Proteomes" id="UP000886520"/>
    </source>
</evidence>
<comment type="caution">
    <text evidence="4">The sequence shown here is derived from an EMBL/GenBank/DDBJ whole genome shotgun (WGS) entry which is preliminary data.</text>
</comment>
<dbReference type="InterPro" id="IPR024185">
    <property type="entry name" value="FTHF_cligase-like_sf"/>
</dbReference>
<dbReference type="SUPFAM" id="SSF54928">
    <property type="entry name" value="RNA-binding domain, RBD"/>
    <property type="match status" value="1"/>
</dbReference>
<organism evidence="4 5">
    <name type="scientific">Adiantum capillus-veneris</name>
    <name type="common">Maidenhair fern</name>
    <dbReference type="NCBI Taxonomy" id="13818"/>
    <lineage>
        <taxon>Eukaryota</taxon>
        <taxon>Viridiplantae</taxon>
        <taxon>Streptophyta</taxon>
        <taxon>Embryophyta</taxon>
        <taxon>Tracheophyta</taxon>
        <taxon>Polypodiopsida</taxon>
        <taxon>Polypodiidae</taxon>
        <taxon>Polypodiales</taxon>
        <taxon>Pteridineae</taxon>
        <taxon>Pteridaceae</taxon>
        <taxon>Vittarioideae</taxon>
        <taxon>Adiantum</taxon>
    </lineage>
</organism>
<dbReference type="InterPro" id="IPR000504">
    <property type="entry name" value="RRM_dom"/>
</dbReference>
<sequence length="479" mass="52529">MERRPVLMAMASVLPTANTFAGRSRAGAGNIWKPSFPLSSSQSFPSSRSAQFLRMYAQPPSLSEFDTAAFEAERLRLDEQARNDMMQVAQAAEEAESKTGSSPNVENGAGVNDEEDPGAWKWRIRKRIWDLMERENIAAHPRPVHHRIPNFVGAAAAASKLASLPAFQAAKCVKVNPDTPQKQVRYLTLQGNKKLLTPQPRLRSGFFSEIEASSLPPGVMAEACTAAGVAKYGKPLGLDAKLKVDLIVIGSVAVNPKTGARLGKGEGFAELEYAMLRHMGAIDDSTLVVTSVHDKQLVDDIPTDKLKVHDVPVDVICTPTHIIQTNTTIPKPEGIYWELLSPEKLGQILVLRQLKKQIEETTGEKLPTGPSEKLPPTAERRPLKQPGSYEKTGNEPCIFVWSLDISTTWRDVKEHASKEGAEVVRVNVFRKGSNSRPMARILFKEGTEIESLVKALDKSELRGSTIRAKVNSVPESSES</sequence>
<dbReference type="GO" id="GO:0005737">
    <property type="term" value="C:cytoplasm"/>
    <property type="evidence" value="ECO:0007669"/>
    <property type="project" value="TreeGrafter"/>
</dbReference>
<dbReference type="Pfam" id="PF00076">
    <property type="entry name" value="RRM_1"/>
    <property type="match status" value="1"/>
</dbReference>
<evidence type="ECO:0000313" key="4">
    <source>
        <dbReference type="EMBL" id="KAI5077633.1"/>
    </source>
</evidence>
<evidence type="ECO:0000256" key="1">
    <source>
        <dbReference type="ARBA" id="ARBA00015518"/>
    </source>
</evidence>
<dbReference type="OrthoDB" id="433414at2759"/>
<dbReference type="SUPFAM" id="SSF100950">
    <property type="entry name" value="NagB/RpiA/CoA transferase-like"/>
    <property type="match status" value="1"/>
</dbReference>
<dbReference type="AlphaFoldDB" id="A0A9D4ZJ86"/>
<dbReference type="Pfam" id="PF01812">
    <property type="entry name" value="5-FTHF_cyc-lig"/>
    <property type="match status" value="1"/>
</dbReference>
<feature type="region of interest" description="Disordered" evidence="2">
    <location>
        <begin position="89"/>
        <end position="116"/>
    </location>
</feature>
<dbReference type="PANTHER" id="PTHR13017:SF0">
    <property type="entry name" value="METHENYLTETRAHYDROFOLATE SYNTHASE DOMAIN-CONTAINING PROTEIN"/>
    <property type="match status" value="1"/>
</dbReference>
<reference evidence="4" key="1">
    <citation type="submission" date="2021-01" db="EMBL/GenBank/DDBJ databases">
        <title>Adiantum capillus-veneris genome.</title>
        <authorList>
            <person name="Fang Y."/>
            <person name="Liao Q."/>
        </authorList>
    </citation>
    <scope>NUCLEOTIDE SEQUENCE</scope>
    <source>
        <strain evidence="4">H3</strain>
        <tissue evidence="4">Leaf</tissue>
    </source>
</reference>
<feature type="region of interest" description="Disordered" evidence="2">
    <location>
        <begin position="361"/>
        <end position="390"/>
    </location>
</feature>
<feature type="domain" description="RRM" evidence="3">
    <location>
        <begin position="398"/>
        <end position="467"/>
    </location>
</feature>
<dbReference type="InterPro" id="IPR002698">
    <property type="entry name" value="FTHF_cligase"/>
</dbReference>
<dbReference type="EMBL" id="JABFUD020000007">
    <property type="protein sequence ID" value="KAI5077633.1"/>
    <property type="molecule type" value="Genomic_DNA"/>
</dbReference>
<accession>A0A9D4ZJ86</accession>
<dbReference type="InterPro" id="IPR035979">
    <property type="entry name" value="RBD_domain_sf"/>
</dbReference>
<dbReference type="FunFam" id="3.40.50.10420:FF:000004">
    <property type="entry name" value="5-formyltetrahydrofolate cyclo-ligase-like protein COG0212"/>
    <property type="match status" value="1"/>
</dbReference>
<dbReference type="PANTHER" id="PTHR13017">
    <property type="entry name" value="5-FORMYLTETRAHYDROFOLATE CYCLO-LIGASE-RELATED"/>
    <property type="match status" value="1"/>
</dbReference>
<dbReference type="Proteomes" id="UP000886520">
    <property type="component" value="Chromosome 7"/>
</dbReference>
<dbReference type="InterPro" id="IPR012677">
    <property type="entry name" value="Nucleotide-bd_a/b_plait_sf"/>
</dbReference>
<dbReference type="Gene3D" id="3.40.50.10420">
    <property type="entry name" value="NagB/RpiA/CoA transferase-like"/>
    <property type="match status" value="1"/>
</dbReference>
<dbReference type="InterPro" id="IPR037171">
    <property type="entry name" value="NagB/RpiA_transferase-like"/>
</dbReference>